<evidence type="ECO:0000256" key="1">
    <source>
        <dbReference type="SAM" id="MobiDB-lite"/>
    </source>
</evidence>
<reference evidence="4" key="1">
    <citation type="submission" date="2016-10" db="EMBL/GenBank/DDBJ databases">
        <authorList>
            <person name="Varghese N."/>
            <person name="Submissions S."/>
        </authorList>
    </citation>
    <scope>NUCLEOTIDE SEQUENCE [LARGE SCALE GENOMIC DNA]</scope>
    <source>
        <strain evidence="4">CGMCC 1.12397</strain>
    </source>
</reference>
<keyword evidence="2" id="KW-1133">Transmembrane helix</keyword>
<dbReference type="RefSeq" id="WP_245698914.1">
    <property type="nucleotide sequence ID" value="NZ_FNKQ01000003.1"/>
</dbReference>
<dbReference type="EMBL" id="FNKQ01000003">
    <property type="protein sequence ID" value="SDQ90771.1"/>
    <property type="molecule type" value="Genomic_DNA"/>
</dbReference>
<proteinExistence type="predicted"/>
<dbReference type="GO" id="GO:0008237">
    <property type="term" value="F:metallopeptidase activity"/>
    <property type="evidence" value="ECO:0007669"/>
    <property type="project" value="InterPro"/>
</dbReference>
<protein>
    <submittedName>
        <fullName evidence="3">Uncharacterized protein</fullName>
    </submittedName>
</protein>
<feature type="transmembrane region" description="Helical" evidence="2">
    <location>
        <begin position="346"/>
        <end position="379"/>
    </location>
</feature>
<feature type="transmembrane region" description="Helical" evidence="2">
    <location>
        <begin position="399"/>
        <end position="420"/>
    </location>
</feature>
<organism evidence="3 4">
    <name type="scientific">Halopelagius longus</name>
    <dbReference type="NCBI Taxonomy" id="1236180"/>
    <lineage>
        <taxon>Archaea</taxon>
        <taxon>Methanobacteriati</taxon>
        <taxon>Methanobacteriota</taxon>
        <taxon>Stenosarchaea group</taxon>
        <taxon>Halobacteria</taxon>
        <taxon>Halobacteriales</taxon>
        <taxon>Haloferacaceae</taxon>
    </lineage>
</organism>
<evidence type="ECO:0000313" key="4">
    <source>
        <dbReference type="Proteomes" id="UP000199289"/>
    </source>
</evidence>
<dbReference type="AlphaFoldDB" id="A0A1H1EPU5"/>
<feature type="transmembrane region" description="Helical" evidence="2">
    <location>
        <begin position="307"/>
        <end position="326"/>
    </location>
</feature>
<dbReference type="Gene3D" id="3.40.390.10">
    <property type="entry name" value="Collagenase (Catalytic Domain)"/>
    <property type="match status" value="1"/>
</dbReference>
<gene>
    <name evidence="3" type="ORF">SAMN05216278_3009</name>
</gene>
<evidence type="ECO:0000313" key="3">
    <source>
        <dbReference type="EMBL" id="SDQ90771.1"/>
    </source>
</evidence>
<keyword evidence="2" id="KW-0812">Transmembrane</keyword>
<feature type="transmembrane region" description="Helical" evidence="2">
    <location>
        <begin position="272"/>
        <end position="295"/>
    </location>
</feature>
<evidence type="ECO:0000256" key="2">
    <source>
        <dbReference type="SAM" id="Phobius"/>
    </source>
</evidence>
<dbReference type="Proteomes" id="UP000199289">
    <property type="component" value="Unassembled WGS sequence"/>
</dbReference>
<accession>A0A1H1EPU5</accession>
<keyword evidence="2" id="KW-0472">Membrane</keyword>
<name>A0A1H1EPU5_9EURY</name>
<dbReference type="InterPro" id="IPR024079">
    <property type="entry name" value="MetalloPept_cat_dom_sf"/>
</dbReference>
<feature type="region of interest" description="Disordered" evidence="1">
    <location>
        <begin position="24"/>
        <end position="44"/>
    </location>
</feature>
<sequence length="436" mass="46860">MRDDDGRTAPALYDRAAVLRDVDRTASDSAADGASEPVSREGGETVDAGVFVSHSPSADADSLRAFGDRMTADARGELRRATGVEWKFYEEDPNRLSDGGARRPSDFLEEATLRMVDGPYDVMVVVTDAPLVSTRKRVVPGLASPVGRVVVVSTRRLVTSPRDQPVRSLDSESVRWNAAHLLLHLLGHVLDADHDAGGGVMRPFRFDPERRSAGEFGSAAERRLRRTGPDIPDTEDVDTVRNPLGRVAFHAKSAASNAGYVVRSLVRNRAPLLSLSLPGLTTAAVAPTLVLVFSAETWDVGVHMGDATAAGFAAMSIVAATLYLTFAQNLFFPRDPHRVVTEHMALLNVVVLATVFVAVLGLFALVGLLMLGIELLVFPQDLISTWPSLEDPVVTSWDLVRTAAFVSTIGVVTGAIAGGLESRTVVRHLALFLNRP</sequence>